<evidence type="ECO:0000313" key="2">
    <source>
        <dbReference type="Proteomes" id="UP000236311"/>
    </source>
</evidence>
<reference evidence="1 2" key="1">
    <citation type="submission" date="2018-01" db="EMBL/GenBank/DDBJ databases">
        <authorList>
            <person name="Gaut B.S."/>
            <person name="Morton B.R."/>
            <person name="Clegg M.T."/>
            <person name="Duvall M.R."/>
        </authorList>
    </citation>
    <scope>NUCLEOTIDE SEQUENCE [LARGE SCALE GENOMIC DNA]</scope>
    <source>
        <strain evidence="1">GP69</strain>
    </source>
</reference>
<gene>
    <name evidence="1" type="ORF">AMURIS_05759</name>
</gene>
<proteinExistence type="predicted"/>
<dbReference type="RefSeq" id="WP_103242833.1">
    <property type="nucleotide sequence ID" value="NZ_OFSM01000143.1"/>
</dbReference>
<sequence length="145" mass="16330">MLCYCKKCGRIVRCDNLDEQCDYCSSIVCPVPDEYLGGKSKGFIKKGLEQQFIDKYIKSSPEFDQYLFDHRDEDLSKRRMENKAKLEHGKAVLEEQARTPKCPSCGSSNISKIGVVGRAVSFKLVGFASSKIGKTHKCNNCGTMW</sequence>
<dbReference type="OrthoDB" id="2068499at2"/>
<name>A0A2K4ZR64_9FIRM</name>
<evidence type="ECO:0000313" key="1">
    <source>
        <dbReference type="EMBL" id="SOY32991.1"/>
    </source>
</evidence>
<accession>A0A2K4ZR64</accession>
<dbReference type="AlphaFoldDB" id="A0A2K4ZR64"/>
<dbReference type="Proteomes" id="UP000236311">
    <property type="component" value="Unassembled WGS sequence"/>
</dbReference>
<organism evidence="1 2">
    <name type="scientific">Acetatifactor muris</name>
    <dbReference type="NCBI Taxonomy" id="879566"/>
    <lineage>
        <taxon>Bacteria</taxon>
        <taxon>Bacillati</taxon>
        <taxon>Bacillota</taxon>
        <taxon>Clostridia</taxon>
        <taxon>Lachnospirales</taxon>
        <taxon>Lachnospiraceae</taxon>
        <taxon>Acetatifactor</taxon>
    </lineage>
</organism>
<protein>
    <submittedName>
        <fullName evidence="1">Uncharacterized protein</fullName>
    </submittedName>
</protein>
<dbReference type="EMBL" id="OFSM01000143">
    <property type="protein sequence ID" value="SOY32991.1"/>
    <property type="molecule type" value="Genomic_DNA"/>
</dbReference>
<keyword evidence="2" id="KW-1185">Reference proteome</keyword>